<gene>
    <name evidence="3" type="ORF">F444_16107</name>
</gene>
<organism evidence="3 4">
    <name type="scientific">Phytophthora nicotianae P1976</name>
    <dbReference type="NCBI Taxonomy" id="1317066"/>
    <lineage>
        <taxon>Eukaryota</taxon>
        <taxon>Sar</taxon>
        <taxon>Stramenopiles</taxon>
        <taxon>Oomycota</taxon>
        <taxon>Peronosporomycetes</taxon>
        <taxon>Peronosporales</taxon>
        <taxon>Peronosporaceae</taxon>
        <taxon>Phytophthora</taxon>
    </lineage>
</organism>
<feature type="region of interest" description="Disordered" evidence="2">
    <location>
        <begin position="21"/>
        <end position="50"/>
    </location>
</feature>
<protein>
    <submittedName>
        <fullName evidence="3">Uncharacterized protein</fullName>
    </submittedName>
</protein>
<comment type="caution">
    <text evidence="3">The sequence shown here is derived from an EMBL/GenBank/DDBJ whole genome shotgun (WGS) entry which is preliminary data.</text>
</comment>
<accession>A0A080ZJH9</accession>
<dbReference type="PANTHER" id="PTHR35796:SF3">
    <property type="entry name" value="BHLH DOMAIN-CONTAINING PROTEIN"/>
    <property type="match status" value="1"/>
</dbReference>
<feature type="coiled-coil region" evidence="1">
    <location>
        <begin position="50"/>
        <end position="125"/>
    </location>
</feature>
<sequence>MALQLVDDDLVLEAALSLLEQPDDEGGGSIQQTPCKKKRNTRGYNPNRARESQYKELLDLRQQVPQLEKRLETLKREISSPKNGSDMMELWKKLALHERKSRESAEEENKRLRELVRENNEVTNRNVQQLLQARQEHLEGSTGHRPEPWPWPYRRMYAVPINPCDGSVFREMAESIDAVHRHVLRVYNPALNYTTPFSTRAEVHCRAIADKILPYDVDSVGDAAWQFFAHSFRRPTTRFYYHADSHEASGLVSDDTVVEVFGEEHRFGEVLLDIKVKQIVRRYVAAGRVVIAWRAFLSPKKFKTESLSGVVYDEKGALVIEPLTSRNQSGVNDPASVVHTWQTVTPELSKDALCSQSELVQELTGFVLNSCRPGRAVNSMERTLRAQSTLSEH</sequence>
<name>A0A080ZJH9_PHYNI</name>
<proteinExistence type="predicted"/>
<evidence type="ECO:0000256" key="2">
    <source>
        <dbReference type="SAM" id="MobiDB-lite"/>
    </source>
</evidence>
<evidence type="ECO:0000313" key="4">
    <source>
        <dbReference type="Proteomes" id="UP000028582"/>
    </source>
</evidence>
<reference evidence="3 4" key="1">
    <citation type="submission" date="2013-11" db="EMBL/GenBank/DDBJ databases">
        <title>The Genome Sequence of Phytophthora parasitica P1976.</title>
        <authorList>
            <consortium name="The Broad Institute Genomics Platform"/>
            <person name="Russ C."/>
            <person name="Tyler B."/>
            <person name="Panabieres F."/>
            <person name="Shan W."/>
            <person name="Tripathy S."/>
            <person name="Grunwald N."/>
            <person name="Machado M."/>
            <person name="Johnson C.S."/>
            <person name="Walker B."/>
            <person name="Young S."/>
            <person name="Zeng Q."/>
            <person name="Gargeya S."/>
            <person name="Fitzgerald M."/>
            <person name="Haas B."/>
            <person name="Abouelleil A."/>
            <person name="Allen A.W."/>
            <person name="Alvarado L."/>
            <person name="Arachchi H.M."/>
            <person name="Berlin A.M."/>
            <person name="Chapman S.B."/>
            <person name="Gainer-Dewar J."/>
            <person name="Goldberg J."/>
            <person name="Griggs A."/>
            <person name="Gujja S."/>
            <person name="Hansen M."/>
            <person name="Howarth C."/>
            <person name="Imamovic A."/>
            <person name="Ireland A."/>
            <person name="Larimer J."/>
            <person name="McCowan C."/>
            <person name="Murphy C."/>
            <person name="Pearson M."/>
            <person name="Poon T.W."/>
            <person name="Priest M."/>
            <person name="Roberts A."/>
            <person name="Saif S."/>
            <person name="Shea T."/>
            <person name="Sisk P."/>
            <person name="Sykes S."/>
            <person name="Wortman J."/>
            <person name="Nusbaum C."/>
            <person name="Birren B."/>
        </authorList>
    </citation>
    <scope>NUCLEOTIDE SEQUENCE [LARGE SCALE GENOMIC DNA]</scope>
    <source>
        <strain evidence="3 4">P1976</strain>
    </source>
</reference>
<dbReference type="PANTHER" id="PTHR35796">
    <property type="entry name" value="HYPOTHETICAL CYTOSOLIC PROTEIN"/>
    <property type="match status" value="1"/>
</dbReference>
<evidence type="ECO:0000313" key="3">
    <source>
        <dbReference type="EMBL" id="ETO66790.1"/>
    </source>
</evidence>
<dbReference type="AlphaFoldDB" id="A0A080ZJH9"/>
<dbReference type="Proteomes" id="UP000028582">
    <property type="component" value="Unassembled WGS sequence"/>
</dbReference>
<dbReference type="OrthoDB" id="126400at2759"/>
<keyword evidence="1" id="KW-0175">Coiled coil</keyword>
<evidence type="ECO:0000256" key="1">
    <source>
        <dbReference type="SAM" id="Coils"/>
    </source>
</evidence>
<dbReference type="EMBL" id="ANJA01002983">
    <property type="protein sequence ID" value="ETO66790.1"/>
    <property type="molecule type" value="Genomic_DNA"/>
</dbReference>